<gene>
    <name evidence="17" type="ORF">CTDIVETGP_2855</name>
</gene>
<accession>W6N8N7</accession>
<keyword evidence="18" id="KW-1185">Reference proteome</keyword>
<evidence type="ECO:0000313" key="18">
    <source>
        <dbReference type="Proteomes" id="UP000019482"/>
    </source>
</evidence>
<evidence type="ECO:0000256" key="8">
    <source>
        <dbReference type="ARBA" id="ARBA00022741"/>
    </source>
</evidence>
<dbReference type="Proteomes" id="UP000019482">
    <property type="component" value="Unassembled WGS sequence"/>
</dbReference>
<evidence type="ECO:0000256" key="3">
    <source>
        <dbReference type="ARBA" id="ARBA00012438"/>
    </source>
</evidence>
<dbReference type="Pfam" id="PF00512">
    <property type="entry name" value="HisKA"/>
    <property type="match status" value="1"/>
</dbReference>
<dbReference type="EMBL" id="CBXI010000044">
    <property type="protein sequence ID" value="CDL92785.1"/>
    <property type="molecule type" value="Genomic_DNA"/>
</dbReference>
<dbReference type="PANTHER" id="PTHR45528:SF1">
    <property type="entry name" value="SENSOR HISTIDINE KINASE CPXA"/>
    <property type="match status" value="1"/>
</dbReference>
<protein>
    <recommendedName>
        <fullName evidence="3">histidine kinase</fullName>
        <ecNumber evidence="3">2.7.13.3</ecNumber>
    </recommendedName>
</protein>
<evidence type="ECO:0000256" key="12">
    <source>
        <dbReference type="ARBA" id="ARBA00023012"/>
    </source>
</evidence>
<proteinExistence type="predicted"/>
<dbReference type="SMART" id="SM00388">
    <property type="entry name" value="HisKA"/>
    <property type="match status" value="1"/>
</dbReference>
<dbReference type="GeneID" id="29420753"/>
<keyword evidence="7 14" id="KW-0812">Transmembrane</keyword>
<evidence type="ECO:0000256" key="1">
    <source>
        <dbReference type="ARBA" id="ARBA00000085"/>
    </source>
</evidence>
<keyword evidence="8" id="KW-0547">Nucleotide-binding</keyword>
<feature type="transmembrane region" description="Helical" evidence="14">
    <location>
        <begin position="65"/>
        <end position="82"/>
    </location>
</feature>
<dbReference type="RefSeq" id="WP_035123195.1">
    <property type="nucleotide sequence ID" value="NZ_CBXI010000044.1"/>
</dbReference>
<dbReference type="InterPro" id="IPR003661">
    <property type="entry name" value="HisK_dim/P_dom"/>
</dbReference>
<dbReference type="InterPro" id="IPR003660">
    <property type="entry name" value="HAMP_dom"/>
</dbReference>
<dbReference type="GO" id="GO:0000155">
    <property type="term" value="F:phosphorelay sensor kinase activity"/>
    <property type="evidence" value="ECO:0007669"/>
    <property type="project" value="InterPro"/>
</dbReference>
<dbReference type="PANTHER" id="PTHR45528">
    <property type="entry name" value="SENSOR HISTIDINE KINASE CPXA"/>
    <property type="match status" value="1"/>
</dbReference>
<dbReference type="InterPro" id="IPR050398">
    <property type="entry name" value="HssS/ArlS-like"/>
</dbReference>
<evidence type="ECO:0000256" key="7">
    <source>
        <dbReference type="ARBA" id="ARBA00022692"/>
    </source>
</evidence>
<keyword evidence="13 14" id="KW-0472">Membrane</keyword>
<dbReference type="InterPro" id="IPR004358">
    <property type="entry name" value="Sig_transdc_His_kin-like_C"/>
</dbReference>
<dbReference type="PROSITE" id="PS50109">
    <property type="entry name" value="HIS_KIN"/>
    <property type="match status" value="1"/>
</dbReference>
<evidence type="ECO:0000256" key="2">
    <source>
        <dbReference type="ARBA" id="ARBA00004651"/>
    </source>
</evidence>
<dbReference type="InterPro" id="IPR005467">
    <property type="entry name" value="His_kinase_dom"/>
</dbReference>
<dbReference type="FunFam" id="3.30.565.10:FF:000013">
    <property type="entry name" value="Two-component sensor histidine kinase"/>
    <property type="match status" value="1"/>
</dbReference>
<evidence type="ECO:0000313" key="17">
    <source>
        <dbReference type="EMBL" id="CDL92785.1"/>
    </source>
</evidence>
<dbReference type="AlphaFoldDB" id="W6N8N7"/>
<evidence type="ECO:0000256" key="13">
    <source>
        <dbReference type="ARBA" id="ARBA00023136"/>
    </source>
</evidence>
<dbReference type="OrthoDB" id="335833at2"/>
<sequence length="399" mass="47236">MKEHSKIFRKIHEKFILFHKYRTNARKSHEEFHKIQDEINKKIKKEYIKNSEFEWYYRHIRYSRIFTIIFNIIVWFLIFRYFGAKAVAIGFAVTFGIGGLHQFLFNKNLEKEIFRPISKLKKGFDEISKGNYEVTVEDNADSEIKDLVDSFNEMAKKLNEGVKLKKAYEENRKLLIANISHDLKTPITSIQGYIETMLERQELPKDKINKYHKIIYNNSVYMNRLIEDLFLFSKLDMQKLELNLQKIDASAFMFDLMEEFKYDLEDRGIEFYYKEDLEKAFYINVDGKRVNQIFRNIIGNAIKYGYDNMRIEVTLYEGKNHVCIDVKDNGPGIPEDKLPNIFNRFYRIDHARTKDLMSTGLGLAIAKELVESHNGEIKVSSMEGIGTCFTIMLPKEMED</sequence>
<keyword evidence="5" id="KW-0597">Phosphoprotein</keyword>
<keyword evidence="12" id="KW-0902">Two-component regulatory system</keyword>
<dbReference type="Gene3D" id="6.10.340.10">
    <property type="match status" value="1"/>
</dbReference>
<reference evidence="17 18" key="1">
    <citation type="journal article" date="2015" name="Genome Announc.">
        <title>Draft Genome Sequence of Clostridium tyrobutyricum Strain DIVETGP, Isolated from Cow's Milk for Grana Padano Production.</title>
        <authorList>
            <person name="Soggiu A."/>
            <person name="Piras C."/>
            <person name="Gaiarsa S."/>
            <person name="Sassera D."/>
            <person name="Roncada P."/>
            <person name="Bendixen E."/>
            <person name="Brasca M."/>
            <person name="Bonizzi L."/>
        </authorList>
    </citation>
    <scope>NUCLEOTIDE SEQUENCE [LARGE SCALE GENOMIC DNA]</scope>
    <source>
        <strain evidence="17 18">DIVETGP</strain>
    </source>
</reference>
<feature type="domain" description="Histidine kinase" evidence="15">
    <location>
        <begin position="178"/>
        <end position="397"/>
    </location>
</feature>
<keyword evidence="10" id="KW-0067">ATP-binding</keyword>
<keyword evidence="6" id="KW-0808">Transferase</keyword>
<dbReference type="FunFam" id="1.10.287.130:FF:000001">
    <property type="entry name" value="Two-component sensor histidine kinase"/>
    <property type="match status" value="1"/>
</dbReference>
<organism evidence="17 18">
    <name type="scientific">Clostridium tyrobutyricum DIVETGP</name>
    <dbReference type="NCBI Taxonomy" id="1408889"/>
    <lineage>
        <taxon>Bacteria</taxon>
        <taxon>Bacillati</taxon>
        <taxon>Bacillota</taxon>
        <taxon>Clostridia</taxon>
        <taxon>Eubacteriales</taxon>
        <taxon>Clostridiaceae</taxon>
        <taxon>Clostridium</taxon>
    </lineage>
</organism>
<keyword evidence="11 14" id="KW-1133">Transmembrane helix</keyword>
<dbReference type="GO" id="GO:0005886">
    <property type="term" value="C:plasma membrane"/>
    <property type="evidence" value="ECO:0007669"/>
    <property type="project" value="UniProtKB-SubCell"/>
</dbReference>
<dbReference type="Gene3D" id="1.10.287.130">
    <property type="match status" value="1"/>
</dbReference>
<dbReference type="EC" id="2.7.13.3" evidence="3"/>
<dbReference type="Gene3D" id="3.30.565.10">
    <property type="entry name" value="Histidine kinase-like ATPase, C-terminal domain"/>
    <property type="match status" value="1"/>
</dbReference>
<dbReference type="SUPFAM" id="SSF47384">
    <property type="entry name" value="Homodimeric domain of signal transducing histidine kinase"/>
    <property type="match status" value="1"/>
</dbReference>
<dbReference type="GO" id="GO:0005524">
    <property type="term" value="F:ATP binding"/>
    <property type="evidence" value="ECO:0007669"/>
    <property type="project" value="UniProtKB-KW"/>
</dbReference>
<dbReference type="InterPro" id="IPR003594">
    <property type="entry name" value="HATPase_dom"/>
</dbReference>
<keyword evidence="4" id="KW-1003">Cell membrane</keyword>
<comment type="subcellular location">
    <subcellularLocation>
        <location evidence="2">Cell membrane</location>
        <topology evidence="2">Multi-pass membrane protein</topology>
    </subcellularLocation>
</comment>
<comment type="catalytic activity">
    <reaction evidence="1">
        <text>ATP + protein L-histidine = ADP + protein N-phospho-L-histidine.</text>
        <dbReference type="EC" id="2.7.13.3"/>
    </reaction>
</comment>
<evidence type="ECO:0000256" key="9">
    <source>
        <dbReference type="ARBA" id="ARBA00022777"/>
    </source>
</evidence>
<feature type="domain" description="HAMP" evidence="16">
    <location>
        <begin position="111"/>
        <end position="163"/>
    </location>
</feature>
<dbReference type="InterPro" id="IPR036097">
    <property type="entry name" value="HisK_dim/P_sf"/>
</dbReference>
<dbReference type="CDD" id="cd00082">
    <property type="entry name" value="HisKA"/>
    <property type="match status" value="1"/>
</dbReference>
<dbReference type="PROSITE" id="PS50885">
    <property type="entry name" value="HAMP"/>
    <property type="match status" value="1"/>
</dbReference>
<evidence type="ECO:0000256" key="14">
    <source>
        <dbReference type="SAM" id="Phobius"/>
    </source>
</evidence>
<dbReference type="SUPFAM" id="SSF55874">
    <property type="entry name" value="ATPase domain of HSP90 chaperone/DNA topoisomerase II/histidine kinase"/>
    <property type="match status" value="1"/>
</dbReference>
<evidence type="ECO:0000256" key="5">
    <source>
        <dbReference type="ARBA" id="ARBA00022553"/>
    </source>
</evidence>
<evidence type="ECO:0000259" key="16">
    <source>
        <dbReference type="PROSITE" id="PS50885"/>
    </source>
</evidence>
<dbReference type="SMART" id="SM00387">
    <property type="entry name" value="HATPase_c"/>
    <property type="match status" value="1"/>
</dbReference>
<evidence type="ECO:0000256" key="11">
    <source>
        <dbReference type="ARBA" id="ARBA00022989"/>
    </source>
</evidence>
<dbReference type="PRINTS" id="PR00344">
    <property type="entry name" value="BCTRLSENSOR"/>
</dbReference>
<dbReference type="InterPro" id="IPR036890">
    <property type="entry name" value="HATPase_C_sf"/>
</dbReference>
<evidence type="ECO:0000256" key="10">
    <source>
        <dbReference type="ARBA" id="ARBA00022840"/>
    </source>
</evidence>
<feature type="transmembrane region" description="Helical" evidence="14">
    <location>
        <begin position="88"/>
        <end position="105"/>
    </location>
</feature>
<comment type="caution">
    <text evidence="17">The sequence shown here is derived from an EMBL/GenBank/DDBJ whole genome shotgun (WGS) entry which is preliminary data.</text>
</comment>
<name>W6N8N7_CLOTY</name>
<evidence type="ECO:0000259" key="15">
    <source>
        <dbReference type="PROSITE" id="PS50109"/>
    </source>
</evidence>
<evidence type="ECO:0000256" key="6">
    <source>
        <dbReference type="ARBA" id="ARBA00022679"/>
    </source>
</evidence>
<dbReference type="Pfam" id="PF00672">
    <property type="entry name" value="HAMP"/>
    <property type="match status" value="1"/>
</dbReference>
<dbReference type="SMART" id="SM00304">
    <property type="entry name" value="HAMP"/>
    <property type="match status" value="1"/>
</dbReference>
<dbReference type="CDD" id="cd06225">
    <property type="entry name" value="HAMP"/>
    <property type="match status" value="1"/>
</dbReference>
<dbReference type="SUPFAM" id="SSF158472">
    <property type="entry name" value="HAMP domain-like"/>
    <property type="match status" value="1"/>
</dbReference>
<dbReference type="Pfam" id="PF02518">
    <property type="entry name" value="HATPase_c"/>
    <property type="match status" value="1"/>
</dbReference>
<dbReference type="CDD" id="cd00075">
    <property type="entry name" value="HATPase"/>
    <property type="match status" value="1"/>
</dbReference>
<evidence type="ECO:0000256" key="4">
    <source>
        <dbReference type="ARBA" id="ARBA00022475"/>
    </source>
</evidence>
<keyword evidence="9 17" id="KW-0418">Kinase</keyword>